<proteinExistence type="predicted"/>
<dbReference type="Proteomes" id="UP000320653">
    <property type="component" value="Unassembled WGS sequence"/>
</dbReference>
<keyword evidence="3" id="KW-1185">Reference proteome</keyword>
<comment type="caution">
    <text evidence="2">The sequence shown here is derived from an EMBL/GenBank/DDBJ whole genome shotgun (WGS) entry which is preliminary data.</text>
</comment>
<name>A0A561QSG6_9HYPH</name>
<accession>A0A561QSG6</accession>
<dbReference type="EMBL" id="VIWP01000004">
    <property type="protein sequence ID" value="TWF53242.1"/>
    <property type="molecule type" value="Genomic_DNA"/>
</dbReference>
<protein>
    <submittedName>
        <fullName evidence="2">Uncharacterized protein</fullName>
    </submittedName>
</protein>
<evidence type="ECO:0000313" key="2">
    <source>
        <dbReference type="EMBL" id="TWF53242.1"/>
    </source>
</evidence>
<evidence type="ECO:0000256" key="1">
    <source>
        <dbReference type="SAM" id="Phobius"/>
    </source>
</evidence>
<feature type="transmembrane region" description="Helical" evidence="1">
    <location>
        <begin position="12"/>
        <end position="30"/>
    </location>
</feature>
<keyword evidence="1" id="KW-0472">Membrane</keyword>
<keyword evidence="1" id="KW-0812">Transmembrane</keyword>
<dbReference type="RefSeq" id="WP_145638919.1">
    <property type="nucleotide sequence ID" value="NZ_VIWP01000004.1"/>
</dbReference>
<dbReference type="AlphaFoldDB" id="A0A561QSG6"/>
<reference evidence="2 3" key="1">
    <citation type="submission" date="2019-06" db="EMBL/GenBank/DDBJ databases">
        <title>Sorghum-associated microbial communities from plants grown in Nebraska, USA.</title>
        <authorList>
            <person name="Schachtman D."/>
        </authorList>
    </citation>
    <scope>NUCLEOTIDE SEQUENCE [LARGE SCALE GENOMIC DNA]</scope>
    <source>
        <strain evidence="2 3">1225</strain>
    </source>
</reference>
<keyword evidence="1" id="KW-1133">Transmembrane helix</keyword>
<gene>
    <name evidence="2" type="ORF">FHW37_104519</name>
</gene>
<organism evidence="2 3">
    <name type="scientific">Neorhizobium alkalisoli</name>
    <dbReference type="NCBI Taxonomy" id="528178"/>
    <lineage>
        <taxon>Bacteria</taxon>
        <taxon>Pseudomonadati</taxon>
        <taxon>Pseudomonadota</taxon>
        <taxon>Alphaproteobacteria</taxon>
        <taxon>Hyphomicrobiales</taxon>
        <taxon>Rhizobiaceae</taxon>
        <taxon>Rhizobium/Agrobacterium group</taxon>
        <taxon>Neorhizobium</taxon>
    </lineage>
</organism>
<evidence type="ECO:0000313" key="3">
    <source>
        <dbReference type="Proteomes" id="UP000320653"/>
    </source>
</evidence>
<sequence length="89" mass="9503">MKFNLTEDNGTLVGSVHMLNMLVGAILAAIPQGEAIISKMQNVPEGLSTAEDGTPIKGVEGQRLRDMTEGARDTLDGISNIVRQMKGHL</sequence>